<evidence type="ECO:0000256" key="1">
    <source>
        <dbReference type="SAM" id="MobiDB-lite"/>
    </source>
</evidence>
<evidence type="ECO:0000313" key="4">
    <source>
        <dbReference type="Proteomes" id="UP000054776"/>
    </source>
</evidence>
<dbReference type="EMBL" id="JYDH01000439">
    <property type="protein sequence ID" value="KRY26416.1"/>
    <property type="molecule type" value="Genomic_DNA"/>
</dbReference>
<organism evidence="2 4">
    <name type="scientific">Trichinella spiralis</name>
    <name type="common">Trichina worm</name>
    <dbReference type="NCBI Taxonomy" id="6334"/>
    <lineage>
        <taxon>Eukaryota</taxon>
        <taxon>Metazoa</taxon>
        <taxon>Ecdysozoa</taxon>
        <taxon>Nematoda</taxon>
        <taxon>Enoplea</taxon>
        <taxon>Dorylaimia</taxon>
        <taxon>Trichinellida</taxon>
        <taxon>Trichinellidae</taxon>
        <taxon>Trichinella</taxon>
    </lineage>
</organism>
<dbReference type="OrthoDB" id="5920725at2759"/>
<name>A0A0V1AP33_TRISP</name>
<dbReference type="Proteomes" id="UP000054776">
    <property type="component" value="Unassembled WGS sequence"/>
</dbReference>
<keyword evidence="4" id="KW-1185">Reference proteome</keyword>
<dbReference type="AlphaFoldDB" id="A0A0V1AP33"/>
<proteinExistence type="predicted"/>
<evidence type="ECO:0000313" key="3">
    <source>
        <dbReference type="EMBL" id="KRY26416.1"/>
    </source>
</evidence>
<feature type="compositionally biased region" description="Polar residues" evidence="1">
    <location>
        <begin position="7"/>
        <end position="17"/>
    </location>
</feature>
<reference evidence="2 4" key="1">
    <citation type="submission" date="2015-01" db="EMBL/GenBank/DDBJ databases">
        <title>Evolution of Trichinella species and genotypes.</title>
        <authorList>
            <person name="Korhonen P.K."/>
            <person name="Edoardo P."/>
            <person name="Giuseppe L.R."/>
            <person name="Gasser R.B."/>
        </authorList>
    </citation>
    <scope>NUCLEOTIDE SEQUENCE [LARGE SCALE GENOMIC DNA]</scope>
    <source>
        <strain evidence="2">ISS3</strain>
    </source>
</reference>
<feature type="region of interest" description="Disordered" evidence="1">
    <location>
        <begin position="1"/>
        <end position="25"/>
    </location>
</feature>
<dbReference type="InParanoid" id="A0A0V1AP33"/>
<comment type="caution">
    <text evidence="2">The sequence shown here is derived from an EMBL/GenBank/DDBJ whole genome shotgun (WGS) entry which is preliminary data.</text>
</comment>
<protein>
    <submittedName>
        <fullName evidence="2">Uncharacterized protein</fullName>
    </submittedName>
</protein>
<accession>A0A0V1AP33</accession>
<dbReference type="EMBL" id="JYDH01000440">
    <property type="protein sequence ID" value="KRY26414.1"/>
    <property type="molecule type" value="Genomic_DNA"/>
</dbReference>
<dbReference type="STRING" id="6334.A0A0V1AP33"/>
<gene>
    <name evidence="3" type="ORF">T01_12206</name>
    <name evidence="2" type="ORF">T01_2020</name>
</gene>
<sequence length="112" mass="12068">MACLASYVSTLNQPSPSESHDEEDLGAVDSAGAADSKARSRRGAVSAEVYSEEDIANYVKKRVQQRCIGCLMIISFSVASRRDNELVNCVGSCRLVIIDSLSARLLLRTIAS</sequence>
<evidence type="ECO:0000313" key="2">
    <source>
        <dbReference type="EMBL" id="KRY26414.1"/>
    </source>
</evidence>